<dbReference type="OrthoDB" id="5600085at2759"/>
<dbReference type="EMBL" id="JAAVMX010000009">
    <property type="protein sequence ID" value="KAF4504626.1"/>
    <property type="molecule type" value="Genomic_DNA"/>
</dbReference>
<feature type="region of interest" description="Disordered" evidence="8">
    <location>
        <begin position="188"/>
        <end position="216"/>
    </location>
</feature>
<keyword evidence="5" id="KW-0805">Transcription regulation</keyword>
<dbReference type="GO" id="GO:0005507">
    <property type="term" value="F:copper ion binding"/>
    <property type="evidence" value="ECO:0007669"/>
    <property type="project" value="InterPro"/>
</dbReference>
<dbReference type="GO" id="GO:0000978">
    <property type="term" value="F:RNA polymerase II cis-regulatory region sequence-specific DNA binding"/>
    <property type="evidence" value="ECO:0007669"/>
    <property type="project" value="TreeGrafter"/>
</dbReference>
<dbReference type="GO" id="GO:0005634">
    <property type="term" value="C:nucleus"/>
    <property type="evidence" value="ECO:0007669"/>
    <property type="project" value="UniProtKB-SubCell"/>
</dbReference>
<evidence type="ECO:0000256" key="1">
    <source>
        <dbReference type="ARBA" id="ARBA00004123"/>
    </source>
</evidence>
<dbReference type="InterPro" id="IPR036395">
    <property type="entry name" value="Cu_fist_DNA-bd_dom_sf"/>
</dbReference>
<dbReference type="GO" id="GO:0045944">
    <property type="term" value="P:positive regulation of transcription by RNA polymerase II"/>
    <property type="evidence" value="ECO:0007669"/>
    <property type="project" value="TreeGrafter"/>
</dbReference>
<dbReference type="InterPro" id="IPR051763">
    <property type="entry name" value="Copper_Homeo_Regul"/>
</dbReference>
<evidence type="ECO:0000256" key="6">
    <source>
        <dbReference type="ARBA" id="ARBA00023163"/>
    </source>
</evidence>
<dbReference type="FunFam" id="3.90.430.10:FF:000001">
    <property type="entry name" value="Copper fist DNA-binding protein"/>
    <property type="match status" value="1"/>
</dbReference>
<dbReference type="GO" id="GO:0000981">
    <property type="term" value="F:DNA-binding transcription factor activity, RNA polymerase II-specific"/>
    <property type="evidence" value="ECO:0007669"/>
    <property type="project" value="TreeGrafter"/>
</dbReference>
<proteinExistence type="predicted"/>
<evidence type="ECO:0000259" key="9">
    <source>
        <dbReference type="PROSITE" id="PS50073"/>
    </source>
</evidence>
<reference evidence="10 11" key="1">
    <citation type="journal article" date="2020" name="Genome Biol. Evol.">
        <title>A new high-quality draft genome assembly of the Chinese cordyceps Ophiocordyceps sinensis.</title>
        <authorList>
            <person name="Shu R."/>
            <person name="Zhang J."/>
            <person name="Meng Q."/>
            <person name="Zhang H."/>
            <person name="Zhou G."/>
            <person name="Li M."/>
            <person name="Wu P."/>
            <person name="Zhao Y."/>
            <person name="Chen C."/>
            <person name="Qin Q."/>
        </authorList>
    </citation>
    <scope>NUCLEOTIDE SEQUENCE [LARGE SCALE GENOMIC DNA]</scope>
    <source>
        <strain evidence="10 11">IOZ07</strain>
    </source>
</reference>
<keyword evidence="6" id="KW-0804">Transcription</keyword>
<sequence length="426" mass="45795">MLISGEKYACEACVRGHRVSNCQHSDRPLQHINKKGRPVSQCQHCRNMRKSRSAHIKCDCGEKTSKCAHLQQPVEGHKETCCCNHGGRCTCCHKKEPSLDTVPESHSDGETPSLRMATRPKAAARRRRAHTIHSDGVLSFDHNGHHKPTAKHNRAAQKCGPYQLNRVDSATSTSSLGATSENLFFQAGPEGKPCAGRSRAATAHEQRRVKSETASPLMAASGFPQLSGALPPLDLSRIEYPASYVANGTFEMFGPGLPSEHEDPMFSAGLSTASVDWSHYDLGDSKGDFAPSSYSQAGAQSFSGLFDFGSGSEQLPRLANTTSTSGDVSEVEDHMGNGDGDFEGFSAESNGFLRQANLVGSSTDLSGIDYDSFYQKNSEGTSLPATTISMVEEDAAFWVPNYNEGIAALAESPDPLGASSLGNFWE</sequence>
<dbReference type="InterPro" id="IPR001083">
    <property type="entry name" value="Cu_fist_DNA-bd_dom"/>
</dbReference>
<evidence type="ECO:0000256" key="8">
    <source>
        <dbReference type="SAM" id="MobiDB-lite"/>
    </source>
</evidence>
<keyword evidence="11" id="KW-1185">Reference proteome</keyword>
<feature type="compositionally biased region" description="Basic and acidic residues" evidence="8">
    <location>
        <begin position="202"/>
        <end position="211"/>
    </location>
</feature>
<dbReference type="Pfam" id="PF00649">
    <property type="entry name" value="Copper-fist"/>
    <property type="match status" value="1"/>
</dbReference>
<evidence type="ECO:0000256" key="3">
    <source>
        <dbReference type="ARBA" id="ARBA00022833"/>
    </source>
</evidence>
<organism evidence="10 11">
    <name type="scientific">Ophiocordyceps sinensis</name>
    <dbReference type="NCBI Taxonomy" id="72228"/>
    <lineage>
        <taxon>Eukaryota</taxon>
        <taxon>Fungi</taxon>
        <taxon>Dikarya</taxon>
        <taxon>Ascomycota</taxon>
        <taxon>Pezizomycotina</taxon>
        <taxon>Sordariomycetes</taxon>
        <taxon>Hypocreomycetidae</taxon>
        <taxon>Hypocreales</taxon>
        <taxon>Ophiocordycipitaceae</taxon>
        <taxon>Ophiocordyceps</taxon>
    </lineage>
</organism>
<evidence type="ECO:0000313" key="10">
    <source>
        <dbReference type="EMBL" id="KAF4504626.1"/>
    </source>
</evidence>
<comment type="caution">
    <text evidence="10">The sequence shown here is derived from an EMBL/GenBank/DDBJ whole genome shotgun (WGS) entry which is preliminary data.</text>
</comment>
<keyword evidence="3" id="KW-0862">Zinc</keyword>
<dbReference type="GO" id="GO:0006879">
    <property type="term" value="P:intracellular iron ion homeostasis"/>
    <property type="evidence" value="ECO:0007669"/>
    <property type="project" value="TreeGrafter"/>
</dbReference>
<dbReference type="SUPFAM" id="SSF57879">
    <property type="entry name" value="Zinc domain conserved in yeast copper-regulated transcription factors"/>
    <property type="match status" value="1"/>
</dbReference>
<dbReference type="PRINTS" id="PR00617">
    <property type="entry name" value="COPPERFIST"/>
</dbReference>
<protein>
    <recommendedName>
        <fullName evidence="9">Copper-fist domain-containing protein</fullName>
    </recommendedName>
</protein>
<dbReference type="SMART" id="SM00412">
    <property type="entry name" value="Cu_FIST"/>
    <property type="match status" value="1"/>
</dbReference>
<evidence type="ECO:0000256" key="5">
    <source>
        <dbReference type="ARBA" id="ARBA00023015"/>
    </source>
</evidence>
<name>A0A8H4PKA2_9HYPO</name>
<dbReference type="GO" id="GO:0006878">
    <property type="term" value="P:intracellular copper ion homeostasis"/>
    <property type="evidence" value="ECO:0007669"/>
    <property type="project" value="TreeGrafter"/>
</dbReference>
<keyword evidence="7" id="KW-0539">Nucleus</keyword>
<dbReference type="PANTHER" id="PTHR28088">
    <property type="entry name" value="TRANSCRIPTIONAL ACTIVATOR HAA1-RELATED"/>
    <property type="match status" value="1"/>
</dbReference>
<evidence type="ECO:0000256" key="2">
    <source>
        <dbReference type="ARBA" id="ARBA00022723"/>
    </source>
</evidence>
<evidence type="ECO:0000313" key="11">
    <source>
        <dbReference type="Proteomes" id="UP000557566"/>
    </source>
</evidence>
<comment type="subcellular location">
    <subcellularLocation>
        <location evidence="1">Nucleus</location>
    </subcellularLocation>
</comment>
<dbReference type="PROSITE" id="PS50073">
    <property type="entry name" value="COPPER_FIST_2"/>
    <property type="match status" value="1"/>
</dbReference>
<feature type="compositionally biased region" description="Basic residues" evidence="8">
    <location>
        <begin position="144"/>
        <end position="155"/>
    </location>
</feature>
<feature type="domain" description="Copper-fist" evidence="9">
    <location>
        <begin position="1"/>
        <end position="39"/>
    </location>
</feature>
<keyword evidence="4" id="KW-0186">Copper</keyword>
<evidence type="ECO:0000256" key="7">
    <source>
        <dbReference type="ARBA" id="ARBA00023242"/>
    </source>
</evidence>
<feature type="region of interest" description="Disordered" evidence="8">
    <location>
        <begin position="137"/>
        <end position="156"/>
    </location>
</feature>
<dbReference type="PANTHER" id="PTHR28088:SF5">
    <property type="entry name" value="TRANSCRIPTIONAL ACTIVATOR HAA1-RELATED"/>
    <property type="match status" value="1"/>
</dbReference>
<dbReference type="Gene3D" id="3.90.430.10">
    <property type="entry name" value="Copper fist DNA-binding domain"/>
    <property type="match status" value="1"/>
</dbReference>
<dbReference type="AlphaFoldDB" id="A0A8H4PKA2"/>
<keyword evidence="2" id="KW-0479">Metal-binding</keyword>
<accession>A0A8H4PKA2</accession>
<dbReference type="SMART" id="SM01090">
    <property type="entry name" value="Copper-fist"/>
    <property type="match status" value="1"/>
</dbReference>
<gene>
    <name evidence="10" type="ORF">G6O67_008053</name>
</gene>
<evidence type="ECO:0000256" key="4">
    <source>
        <dbReference type="ARBA" id="ARBA00023008"/>
    </source>
</evidence>
<dbReference type="Proteomes" id="UP000557566">
    <property type="component" value="Unassembled WGS sequence"/>
</dbReference>